<feature type="chain" id="PRO_5046782018" description="Outer membrane protein beta-barrel domain-containing protein" evidence="1">
    <location>
        <begin position="26"/>
        <end position="226"/>
    </location>
</feature>
<evidence type="ECO:0000313" key="2">
    <source>
        <dbReference type="EMBL" id="MBL0427163.1"/>
    </source>
</evidence>
<dbReference type="EMBL" id="JAEQND010000010">
    <property type="protein sequence ID" value="MBL0427163.1"/>
    <property type="molecule type" value="Genomic_DNA"/>
</dbReference>
<name>A0ABS1JSE7_9BURK</name>
<keyword evidence="1" id="KW-0732">Signal</keyword>
<dbReference type="RefSeq" id="WP_201691780.1">
    <property type="nucleotide sequence ID" value="NZ_JAEQND010000010.1"/>
</dbReference>
<gene>
    <name evidence="2" type="ORF">JI746_18755</name>
</gene>
<dbReference type="PROSITE" id="PS51257">
    <property type="entry name" value="PROKAR_LIPOPROTEIN"/>
    <property type="match status" value="1"/>
</dbReference>
<organism evidence="2 3">
    <name type="scientific">Ramlibacter alkalitolerans</name>
    <dbReference type="NCBI Taxonomy" id="2039631"/>
    <lineage>
        <taxon>Bacteria</taxon>
        <taxon>Pseudomonadati</taxon>
        <taxon>Pseudomonadota</taxon>
        <taxon>Betaproteobacteria</taxon>
        <taxon>Burkholderiales</taxon>
        <taxon>Comamonadaceae</taxon>
        <taxon>Ramlibacter</taxon>
    </lineage>
</organism>
<evidence type="ECO:0000313" key="3">
    <source>
        <dbReference type="Proteomes" id="UP000622707"/>
    </source>
</evidence>
<accession>A0ABS1JSE7</accession>
<feature type="signal peptide" evidence="1">
    <location>
        <begin position="1"/>
        <end position="25"/>
    </location>
</feature>
<comment type="caution">
    <text evidence="2">The sequence shown here is derived from an EMBL/GenBank/DDBJ whole genome shotgun (WGS) entry which is preliminary data.</text>
</comment>
<dbReference type="Proteomes" id="UP000622707">
    <property type="component" value="Unassembled WGS sequence"/>
</dbReference>
<evidence type="ECO:0000256" key="1">
    <source>
        <dbReference type="SAM" id="SignalP"/>
    </source>
</evidence>
<evidence type="ECO:0008006" key="4">
    <source>
        <dbReference type="Google" id="ProtNLM"/>
    </source>
</evidence>
<protein>
    <recommendedName>
        <fullName evidence="4">Outer membrane protein beta-barrel domain-containing protein</fullName>
    </recommendedName>
</protein>
<keyword evidence="3" id="KW-1185">Reference proteome</keyword>
<reference evidence="2 3" key="1">
    <citation type="journal article" date="2017" name="Int. J. Syst. Evol. Microbiol.">
        <title>Ramlibacter alkalitolerans sp. nov., alkali-tolerant bacterium isolated from soil of ginseng.</title>
        <authorList>
            <person name="Lee D.H."/>
            <person name="Cha C.J."/>
        </authorList>
    </citation>
    <scope>NUCLEOTIDE SEQUENCE [LARGE SCALE GENOMIC DNA]</scope>
    <source>
        <strain evidence="2 3">KACC 19305</strain>
    </source>
</reference>
<sequence>MTRARASRTAALLIAASAVSCSTWAAGGHHGVDDATILPQGECEQETWFTRQVGGDRLLHAGFNCRVGPVELGIAAEHPRAVADSGTGWNAEAKWAAEVAAGVSVGIDLQPVWQPGQRPRFVGTRAVAIATWVARPELALHLNVGRDFLRSATNVPRHGVGADWTPLERWTFTAERYLQDRTQQLRAGVRWEAGRLWKVDFSRAQRLHGPAPSNWTIGLTLDFGEE</sequence>
<proteinExistence type="predicted"/>